<organism evidence="1 2">
    <name type="scientific">Photorhabdus khanii</name>
    <dbReference type="NCBI Taxonomy" id="1004150"/>
    <lineage>
        <taxon>Bacteria</taxon>
        <taxon>Pseudomonadati</taxon>
        <taxon>Pseudomonadota</taxon>
        <taxon>Gammaproteobacteria</taxon>
        <taxon>Enterobacterales</taxon>
        <taxon>Morganellaceae</taxon>
        <taxon>Photorhabdus</taxon>
    </lineage>
</organism>
<name>A0A7C9KF66_9GAMM</name>
<evidence type="ECO:0000313" key="2">
    <source>
        <dbReference type="Proteomes" id="UP000481739"/>
    </source>
</evidence>
<protein>
    <submittedName>
        <fullName evidence="1">Uncharacterized protein</fullName>
    </submittedName>
</protein>
<evidence type="ECO:0000313" key="1">
    <source>
        <dbReference type="EMBL" id="MQL49560.1"/>
    </source>
</evidence>
<accession>A0A7C9KF66</accession>
<proteinExistence type="predicted"/>
<reference evidence="1 2" key="1">
    <citation type="journal article" date="2019" name="Nature">
        <title>A new antibiotic selectively kills Gram-negative pathogens.</title>
        <authorList>
            <person name="Imai Y."/>
            <person name="Meyer K.J."/>
            <person name="Iinishi A."/>
            <person name="Favre-Godal Q."/>
            <person name="Green R."/>
            <person name="Manuse S."/>
            <person name="Caboni M."/>
            <person name="Mori M."/>
            <person name="Niles S."/>
            <person name="Ghiglieri M."/>
            <person name="Honrao C."/>
            <person name="Ma X."/>
            <person name="Guo J.J."/>
            <person name="Makriyannis A."/>
            <person name="Linares-Otoya L."/>
            <person name="Boehringer N."/>
            <person name="Wuisan Z.G."/>
            <person name="Kaur H."/>
            <person name="Wu R."/>
            <person name="Mateus A."/>
            <person name="Typas A."/>
            <person name="Savitski M.M."/>
            <person name="Espinoza J.L."/>
            <person name="O'Rourke A."/>
            <person name="Nelson K.E."/>
            <person name="Hiller S."/>
            <person name="Noinaj N."/>
            <person name="Schaeberle T.F."/>
            <person name="D'Onofrio A."/>
            <person name="Lewis K."/>
        </authorList>
    </citation>
    <scope>NUCLEOTIDE SEQUENCE [LARGE SCALE GENOMIC DNA]</scope>
    <source>
        <strain evidence="1 2">HGB 1456</strain>
    </source>
</reference>
<gene>
    <name evidence="1" type="ORF">GEA64_17090</name>
</gene>
<comment type="caution">
    <text evidence="1">The sequence shown here is derived from an EMBL/GenBank/DDBJ whole genome shotgun (WGS) entry which is preliminary data.</text>
</comment>
<dbReference type="RefSeq" id="WP_152963507.1">
    <property type="nucleotide sequence ID" value="NZ_CAWOZU010000022.1"/>
</dbReference>
<dbReference type="EMBL" id="WHZZ01000007">
    <property type="protein sequence ID" value="MQL49560.1"/>
    <property type="molecule type" value="Genomic_DNA"/>
</dbReference>
<sequence length="240" mass="28040">MSIIRLEINVYHEQHETITVNTVLMDLFHITQQIDIFLNQKKTWFLQGYSRKEALKHIMFDEHGPTEVAIKGFEKNHKKNFPCLNEGIWDGEEDRIASGISYSKMLMDRPNWVWLTLRLKIDSGQFNISRLINLVKYLTVTRDCPYIQIETNGYTLWDKNVFPDRLGVGWMLYQPRVIDKSSLPMAEEVLPVYQHDQQIGTLIITKKGIFDGRNQDDIDKSNDVEIQLVDLGLLPLMTEI</sequence>
<dbReference type="AlphaFoldDB" id="A0A7C9KF66"/>
<dbReference type="Proteomes" id="UP000481739">
    <property type="component" value="Unassembled WGS sequence"/>
</dbReference>